<proteinExistence type="predicted"/>
<feature type="transmembrane region" description="Helical" evidence="1">
    <location>
        <begin position="15"/>
        <end position="34"/>
    </location>
</feature>
<accession>A0A0U1KRS5</accession>
<dbReference type="EMBL" id="CTRP01000002">
    <property type="protein sequence ID" value="CQR70112.1"/>
    <property type="molecule type" value="Genomic_DNA"/>
</dbReference>
<evidence type="ECO:0000256" key="1">
    <source>
        <dbReference type="SAM" id="Phobius"/>
    </source>
</evidence>
<keyword evidence="1" id="KW-0812">Transmembrane</keyword>
<evidence type="ECO:0000313" key="2">
    <source>
        <dbReference type="EMBL" id="CQR70112.1"/>
    </source>
</evidence>
<dbReference type="Proteomes" id="UP000049855">
    <property type="component" value="Unassembled WGS sequence"/>
</dbReference>
<gene>
    <name evidence="2" type="ORF">SpAn4DRAFT_4624</name>
</gene>
<name>A0A0U1KRS5_9FIRM</name>
<organism evidence="2 3">
    <name type="scientific">Sporomusa ovata</name>
    <dbReference type="NCBI Taxonomy" id="2378"/>
    <lineage>
        <taxon>Bacteria</taxon>
        <taxon>Bacillati</taxon>
        <taxon>Bacillota</taxon>
        <taxon>Negativicutes</taxon>
        <taxon>Selenomonadales</taxon>
        <taxon>Sporomusaceae</taxon>
        <taxon>Sporomusa</taxon>
    </lineage>
</organism>
<protein>
    <submittedName>
        <fullName evidence="2">Uncharacterized protein</fullName>
    </submittedName>
</protein>
<evidence type="ECO:0000313" key="3">
    <source>
        <dbReference type="Proteomes" id="UP000049855"/>
    </source>
</evidence>
<keyword evidence="3" id="KW-1185">Reference proteome</keyword>
<keyword evidence="1" id="KW-1133">Transmembrane helix</keyword>
<sequence>MPLGFTKLTKDKFTFYRSLMSCVCFSLFHFDASFKLNTV</sequence>
<dbReference type="AlphaFoldDB" id="A0A0U1KRS5"/>
<reference evidence="3" key="1">
    <citation type="submission" date="2015-03" db="EMBL/GenBank/DDBJ databases">
        <authorList>
            <person name="Nijsse Bart"/>
        </authorList>
    </citation>
    <scope>NUCLEOTIDE SEQUENCE [LARGE SCALE GENOMIC DNA]</scope>
</reference>
<keyword evidence="1" id="KW-0472">Membrane</keyword>